<protein>
    <submittedName>
        <fullName evidence="1">Uncharacterized protein</fullName>
    </submittedName>
</protein>
<accession>A0ACC2SPE6</accession>
<organism evidence="1 2">
    <name type="scientific">Entomophthora muscae</name>
    <dbReference type="NCBI Taxonomy" id="34485"/>
    <lineage>
        <taxon>Eukaryota</taxon>
        <taxon>Fungi</taxon>
        <taxon>Fungi incertae sedis</taxon>
        <taxon>Zoopagomycota</taxon>
        <taxon>Entomophthoromycotina</taxon>
        <taxon>Entomophthoromycetes</taxon>
        <taxon>Entomophthorales</taxon>
        <taxon>Entomophthoraceae</taxon>
        <taxon>Entomophthora</taxon>
    </lineage>
</organism>
<sequence>MNQPMTAEGAFWADFNPSPTREISDLLPHAFLAKIKHCRPGSTNNCLHIKLITLNFQPATWTSFFTQCIILPCQIESSLFNTSSWEIHGPDVFPRFQWRSLLSRLLNLNLPEAIHPPEVSYTVNAKGIFAIWFKPIELNISAIYQTDTNGKVFRYPFTAQIPLVTEDYQINGIFGLENICSISIAQIWDQSQTIQYEAIVSIQKYYCKK</sequence>
<dbReference type="Proteomes" id="UP001165960">
    <property type="component" value="Unassembled WGS sequence"/>
</dbReference>
<evidence type="ECO:0000313" key="1">
    <source>
        <dbReference type="EMBL" id="KAJ9064139.1"/>
    </source>
</evidence>
<keyword evidence="2" id="KW-1185">Reference proteome</keyword>
<evidence type="ECO:0000313" key="2">
    <source>
        <dbReference type="Proteomes" id="UP001165960"/>
    </source>
</evidence>
<comment type="caution">
    <text evidence="1">The sequence shown here is derived from an EMBL/GenBank/DDBJ whole genome shotgun (WGS) entry which is preliminary data.</text>
</comment>
<name>A0ACC2SPE6_9FUNG</name>
<dbReference type="EMBL" id="QTSX02004526">
    <property type="protein sequence ID" value="KAJ9064139.1"/>
    <property type="molecule type" value="Genomic_DNA"/>
</dbReference>
<proteinExistence type="predicted"/>
<gene>
    <name evidence="1" type="ORF">DSO57_1033546</name>
</gene>
<reference evidence="1" key="1">
    <citation type="submission" date="2022-04" db="EMBL/GenBank/DDBJ databases">
        <title>Genome of the entomopathogenic fungus Entomophthora muscae.</title>
        <authorList>
            <person name="Elya C."/>
            <person name="Lovett B.R."/>
            <person name="Lee E."/>
            <person name="Macias A.M."/>
            <person name="Hajek A.E."/>
            <person name="De Bivort B.L."/>
            <person name="Kasson M.T."/>
            <person name="De Fine Licht H.H."/>
            <person name="Stajich J.E."/>
        </authorList>
    </citation>
    <scope>NUCLEOTIDE SEQUENCE</scope>
    <source>
        <strain evidence="1">Berkeley</strain>
    </source>
</reference>